<dbReference type="EMBL" id="SMBY01000003">
    <property type="protein sequence ID" value="TCV07047.1"/>
    <property type="molecule type" value="Genomic_DNA"/>
</dbReference>
<proteinExistence type="predicted"/>
<reference evidence="2 3" key="1">
    <citation type="submission" date="2019-03" db="EMBL/GenBank/DDBJ databases">
        <title>Genomic Encyclopedia of Type Strains, Phase IV (KMG-IV): sequencing the most valuable type-strain genomes for metagenomic binning, comparative biology and taxonomic classification.</title>
        <authorList>
            <person name="Goeker M."/>
        </authorList>
    </citation>
    <scope>NUCLEOTIDE SEQUENCE [LARGE SCALE GENOMIC DNA]</scope>
    <source>
        <strain evidence="2 3">DSM 16730</strain>
    </source>
</reference>
<dbReference type="InterPro" id="IPR007893">
    <property type="entry name" value="Spore_coat_U/FanG"/>
</dbReference>
<protein>
    <submittedName>
        <fullName evidence="2">Spore coat protein U-like protein</fullName>
    </submittedName>
</protein>
<dbReference type="InterPro" id="IPR053167">
    <property type="entry name" value="Spore_coat_component"/>
</dbReference>
<accession>A0A4V2VTI6</accession>
<feature type="domain" description="Spore coat protein U/FanG" evidence="1">
    <location>
        <begin position="34"/>
        <end position="177"/>
    </location>
</feature>
<keyword evidence="2" id="KW-0167">Capsid protein</keyword>
<dbReference type="OrthoDB" id="8901110at2"/>
<dbReference type="Pfam" id="PF05229">
    <property type="entry name" value="SCPU"/>
    <property type="match status" value="2"/>
</dbReference>
<evidence type="ECO:0000259" key="1">
    <source>
        <dbReference type="Pfam" id="PF05229"/>
    </source>
</evidence>
<organism evidence="2 3">
    <name type="scientific">Samsonia erythrinae</name>
    <dbReference type="NCBI Taxonomy" id="160434"/>
    <lineage>
        <taxon>Bacteria</taxon>
        <taxon>Pseudomonadati</taxon>
        <taxon>Pseudomonadota</taxon>
        <taxon>Gammaproteobacteria</taxon>
        <taxon>Enterobacterales</taxon>
        <taxon>Pectobacteriaceae</taxon>
        <taxon>Samsonia</taxon>
    </lineage>
</organism>
<name>A0A4V2VTI6_9GAMM</name>
<feature type="domain" description="Spore coat protein U/FanG" evidence="1">
    <location>
        <begin position="200"/>
        <end position="331"/>
    </location>
</feature>
<dbReference type="PANTHER" id="PTHR37089:SF1">
    <property type="entry name" value="MEMBRANE PROTEIN"/>
    <property type="match status" value="1"/>
</dbReference>
<keyword evidence="3" id="KW-1185">Reference proteome</keyword>
<keyword evidence="2" id="KW-0946">Virion</keyword>
<dbReference type="Proteomes" id="UP000295433">
    <property type="component" value="Unassembled WGS sequence"/>
</dbReference>
<dbReference type="AlphaFoldDB" id="A0A4V2VTI6"/>
<comment type="caution">
    <text evidence="2">The sequence shown here is derived from an EMBL/GenBank/DDBJ whole genome shotgun (WGS) entry which is preliminary data.</text>
</comment>
<dbReference type="SUPFAM" id="SSF49401">
    <property type="entry name" value="Bacterial adhesins"/>
    <property type="match status" value="1"/>
</dbReference>
<dbReference type="InterPro" id="IPR008966">
    <property type="entry name" value="Adhesion_dom_sf"/>
</dbReference>
<dbReference type="SMART" id="SM00972">
    <property type="entry name" value="SCPU"/>
    <property type="match status" value="2"/>
</dbReference>
<sequence length="335" mass="35876">MLILKRLVCLFSALTQYVLGGGRWLLLAPLLYSQYSVADCTVPNSSVTLGPYASSVLSSNSSPQITQSGSGFRCTGSLLSLVGTNTIDATVESAINASGSTMRLHRENSSDYVPYSLCMDSGCGTLYNIGSTYKWSRTTFLGILGLFNSSDGTMPIFLRTSIGNNVAAGVYTDTLTIKWDYKLCAFGIGGLCFYDEGTKWSTLNITMTVTNDCNITNAPNINFGTAALPASFAAVTSGIGVNCTRLGAYTVKLTSSHPDDPNWRRMTSTAGGTANYLQYQLYRSDNMAWTETNDYAGVGSGIIQTIPYTARINANQGNKPVGSYHDTVTVTVTIN</sequence>
<evidence type="ECO:0000313" key="3">
    <source>
        <dbReference type="Proteomes" id="UP000295433"/>
    </source>
</evidence>
<dbReference type="PANTHER" id="PTHR37089">
    <property type="entry name" value="PROTEIN U-RELATED"/>
    <property type="match status" value="1"/>
</dbReference>
<gene>
    <name evidence="2" type="ORF">EDC54_103304</name>
</gene>
<dbReference type="RefSeq" id="WP_132454974.1">
    <property type="nucleotide sequence ID" value="NZ_JAWIZJ010000003.1"/>
</dbReference>
<evidence type="ECO:0000313" key="2">
    <source>
        <dbReference type="EMBL" id="TCV07047.1"/>
    </source>
</evidence>